<protein>
    <submittedName>
        <fullName evidence="1">Uncharacterized protein</fullName>
    </submittedName>
</protein>
<sequence length="139" mass="15387">MEDILHIDRPSLFLPKHHLESPARRGAPIQYNLATTIAPDAPLPFSSCPTQTAFSSSPSYISSAWLRPTRGYLGSLVSADATWVCARCRHLRRTRNVRGLVDDLQHWTSTGDAVGSTSTPCDFDARVSGRWVFVLGFDE</sequence>
<dbReference type="Proteomes" id="UP000613580">
    <property type="component" value="Unassembled WGS sequence"/>
</dbReference>
<evidence type="ECO:0000313" key="2">
    <source>
        <dbReference type="Proteomes" id="UP000613580"/>
    </source>
</evidence>
<keyword evidence="2" id="KW-1185">Reference proteome</keyword>
<name>A0A8H6WHV2_MYCCL</name>
<dbReference type="EMBL" id="JACAZE010000003">
    <property type="protein sequence ID" value="KAF7319229.1"/>
    <property type="molecule type" value="Genomic_DNA"/>
</dbReference>
<organism evidence="1 2">
    <name type="scientific">Mycena chlorophos</name>
    <name type="common">Agaric fungus</name>
    <name type="synonym">Agaricus chlorophos</name>
    <dbReference type="NCBI Taxonomy" id="658473"/>
    <lineage>
        <taxon>Eukaryota</taxon>
        <taxon>Fungi</taxon>
        <taxon>Dikarya</taxon>
        <taxon>Basidiomycota</taxon>
        <taxon>Agaricomycotina</taxon>
        <taxon>Agaricomycetes</taxon>
        <taxon>Agaricomycetidae</taxon>
        <taxon>Agaricales</taxon>
        <taxon>Marasmiineae</taxon>
        <taxon>Mycenaceae</taxon>
        <taxon>Mycena</taxon>
    </lineage>
</organism>
<accession>A0A8H6WHV2</accession>
<reference evidence="1" key="1">
    <citation type="submission" date="2020-05" db="EMBL/GenBank/DDBJ databases">
        <title>Mycena genomes resolve the evolution of fungal bioluminescence.</title>
        <authorList>
            <person name="Tsai I.J."/>
        </authorList>
    </citation>
    <scope>NUCLEOTIDE SEQUENCE</scope>
    <source>
        <strain evidence="1">110903Hualien_Pintung</strain>
    </source>
</reference>
<comment type="caution">
    <text evidence="1">The sequence shown here is derived from an EMBL/GenBank/DDBJ whole genome shotgun (WGS) entry which is preliminary data.</text>
</comment>
<proteinExistence type="predicted"/>
<evidence type="ECO:0000313" key="1">
    <source>
        <dbReference type="EMBL" id="KAF7319229.1"/>
    </source>
</evidence>
<dbReference type="AlphaFoldDB" id="A0A8H6WHV2"/>
<gene>
    <name evidence="1" type="ORF">HMN09_00260300</name>
</gene>